<dbReference type="EMBL" id="JSUQ01000019">
    <property type="protein sequence ID" value="KHQ51162.1"/>
    <property type="molecule type" value="Genomic_DNA"/>
</dbReference>
<dbReference type="GO" id="GO:0003677">
    <property type="term" value="F:DNA binding"/>
    <property type="evidence" value="ECO:0007669"/>
    <property type="project" value="InterPro"/>
</dbReference>
<sequence>MAGPASQRITITVLGPFLVRDADGAALPIKGAKNQALLAMLALSPDMTRPRRWLEDKLWSTFGPEQASANLRQALSKLRNALGPAAEVIRADRSSVTLDRRAVTVDLHEEVVPEDDRVELLQGIDVRDPEFEDWLRQERAALLSKLASASPTDSRGILINCRASTEAPGRERMLGEILANQIGENIAEQVRAWRQSDSDMPLPEGAPVSDVSVSTQLMENGDGGHALFIKATHQPSARILYSKLQQLDRLEDILNAEIDVSRTVFEAADQIIGKLPHVLEKDRPETRATALSRLGLYRMFSFEKDALREAYGLMDQAFRRDENGIYLAWASMIRLTQMMELAEDDQEGLLEEAVDLHYRAMELSPDNVLVHAIISKVRGTALGDTAGVLDLAQNAVERNPANAFAWKSLSEALILSGDMEGGFTASERACRIARTSPFKHYWDTGHCIVAIACNRPQEAIEAGEAAVRSAPLSRPGHRHLLALYALEGQLDKAQAVAEKLAKIEPGFSLDRLVNDDSYPVRTLRNKGLLEPIRALL</sequence>
<dbReference type="Proteomes" id="UP000030960">
    <property type="component" value="Unassembled WGS sequence"/>
</dbReference>
<accession>A0A0B3RT14</accession>
<dbReference type="InterPro" id="IPR011990">
    <property type="entry name" value="TPR-like_helical_dom_sf"/>
</dbReference>
<dbReference type="STRING" id="561184.SAMN05216376_12524"/>
<dbReference type="Gene3D" id="1.25.40.10">
    <property type="entry name" value="Tetratricopeptide repeat domain"/>
    <property type="match status" value="1"/>
</dbReference>
<dbReference type="Gene3D" id="1.10.10.10">
    <property type="entry name" value="Winged helix-like DNA-binding domain superfamily/Winged helix DNA-binding domain"/>
    <property type="match status" value="1"/>
</dbReference>
<dbReference type="SUPFAM" id="SSF46894">
    <property type="entry name" value="C-terminal effector domain of the bipartite response regulators"/>
    <property type="match status" value="1"/>
</dbReference>
<evidence type="ECO:0000313" key="1">
    <source>
        <dbReference type="EMBL" id="KHQ51162.1"/>
    </source>
</evidence>
<keyword evidence="2" id="KW-1185">Reference proteome</keyword>
<dbReference type="SUPFAM" id="SSF48452">
    <property type="entry name" value="TPR-like"/>
    <property type="match status" value="1"/>
</dbReference>
<name>A0A0B3RT14_9RHOB</name>
<dbReference type="InterPro" id="IPR016032">
    <property type="entry name" value="Sig_transdc_resp-reg_C-effctor"/>
</dbReference>
<dbReference type="AlphaFoldDB" id="A0A0B3RT14"/>
<dbReference type="InterPro" id="IPR036388">
    <property type="entry name" value="WH-like_DNA-bd_sf"/>
</dbReference>
<dbReference type="RefSeq" id="WP_043144916.1">
    <property type="nucleotide sequence ID" value="NZ_JSUQ01000019.1"/>
</dbReference>
<dbReference type="PANTHER" id="PTHR35807:SF1">
    <property type="entry name" value="TRANSCRIPTIONAL REGULATOR REDD"/>
    <property type="match status" value="1"/>
</dbReference>
<comment type="caution">
    <text evidence="1">The sequence shown here is derived from an EMBL/GenBank/DDBJ whole genome shotgun (WGS) entry which is preliminary data.</text>
</comment>
<gene>
    <name evidence="1" type="ORF">OA50_04193</name>
</gene>
<dbReference type="GO" id="GO:0006355">
    <property type="term" value="P:regulation of DNA-templated transcription"/>
    <property type="evidence" value="ECO:0007669"/>
    <property type="project" value="InterPro"/>
</dbReference>
<proteinExistence type="predicted"/>
<evidence type="ECO:0000313" key="2">
    <source>
        <dbReference type="Proteomes" id="UP000030960"/>
    </source>
</evidence>
<reference evidence="1 2" key="1">
    <citation type="submission" date="2014-10" db="EMBL/GenBank/DDBJ databases">
        <title>Genome sequence of Ponticoccus sp. strain UMTAT08 isolated from clonal culture of toxic dinoflagellate Alexandrium tamiyavanichii.</title>
        <authorList>
            <person name="Gan H.Y."/>
            <person name="Muhd D.-D."/>
            <person name="Mohd Noor M.E."/>
            <person name="Yeong Y.S."/>
            <person name="Usup G."/>
        </authorList>
    </citation>
    <scope>NUCLEOTIDE SEQUENCE [LARGE SCALE GENOMIC DNA]</scope>
    <source>
        <strain evidence="1 2">UMTAT08</strain>
    </source>
</reference>
<organism evidence="1 2">
    <name type="scientific">Mameliella alba</name>
    <dbReference type="NCBI Taxonomy" id="561184"/>
    <lineage>
        <taxon>Bacteria</taxon>
        <taxon>Pseudomonadati</taxon>
        <taxon>Pseudomonadota</taxon>
        <taxon>Alphaproteobacteria</taxon>
        <taxon>Rhodobacterales</taxon>
        <taxon>Roseobacteraceae</taxon>
        <taxon>Mameliella</taxon>
    </lineage>
</organism>
<dbReference type="PANTHER" id="PTHR35807">
    <property type="entry name" value="TRANSCRIPTIONAL REGULATOR REDD-RELATED"/>
    <property type="match status" value="1"/>
</dbReference>
<dbReference type="OrthoDB" id="9807521at2"/>
<protein>
    <submittedName>
        <fullName evidence="1">Transcriptional regulator</fullName>
    </submittedName>
</protein>
<dbReference type="InterPro" id="IPR051677">
    <property type="entry name" value="AfsR-DnrI-RedD_regulator"/>
</dbReference>